<dbReference type="AlphaFoldDB" id="A0A136Q0S2"/>
<protein>
    <submittedName>
        <fullName evidence="1">Uncharacterized protein</fullName>
    </submittedName>
</protein>
<organism evidence="1 2">
    <name type="scientific">Christensenella minuta</name>
    <dbReference type="NCBI Taxonomy" id="626937"/>
    <lineage>
        <taxon>Bacteria</taxon>
        <taxon>Bacillati</taxon>
        <taxon>Bacillota</taxon>
        <taxon>Clostridia</taxon>
        <taxon>Christensenellales</taxon>
        <taxon>Christensenellaceae</taxon>
        <taxon>Christensenella</taxon>
    </lineage>
</organism>
<dbReference type="Proteomes" id="UP000070366">
    <property type="component" value="Unassembled WGS sequence"/>
</dbReference>
<dbReference type="EMBL" id="LSZW01000065">
    <property type="protein sequence ID" value="KXK64282.1"/>
    <property type="molecule type" value="Genomic_DNA"/>
</dbReference>
<sequence>MILFYYPRRRISTYLFRFLSAPSFYNAKSFCTTKACSGEQAFVRIKGRNLFSV</sequence>
<proteinExistence type="predicted"/>
<evidence type="ECO:0000313" key="2">
    <source>
        <dbReference type="Proteomes" id="UP000070366"/>
    </source>
</evidence>
<name>A0A136Q0S2_9FIRM</name>
<dbReference type="STRING" id="626937.HMPREF3293_02931"/>
<comment type="caution">
    <text evidence="1">The sequence shown here is derived from an EMBL/GenBank/DDBJ whole genome shotgun (WGS) entry which is preliminary data.</text>
</comment>
<reference evidence="1 2" key="1">
    <citation type="submission" date="2016-02" db="EMBL/GenBank/DDBJ databases">
        <authorList>
            <person name="Wen L."/>
            <person name="He K."/>
            <person name="Yang H."/>
        </authorList>
    </citation>
    <scope>NUCLEOTIDE SEQUENCE [LARGE SCALE GENOMIC DNA]</scope>
    <source>
        <strain evidence="1 2">DSM 22607</strain>
    </source>
</reference>
<accession>A0A136Q0S2</accession>
<keyword evidence="2" id="KW-1185">Reference proteome</keyword>
<evidence type="ECO:0000313" key="1">
    <source>
        <dbReference type="EMBL" id="KXK64282.1"/>
    </source>
</evidence>
<gene>
    <name evidence="1" type="ORF">HMPREF3293_02931</name>
</gene>